<evidence type="ECO:0000256" key="4">
    <source>
        <dbReference type="ARBA" id="ARBA00022840"/>
    </source>
</evidence>
<dbReference type="InterPro" id="IPR045076">
    <property type="entry name" value="MutS"/>
</dbReference>
<dbReference type="HAMAP" id="MF_00096">
    <property type="entry name" value="MutS"/>
    <property type="match status" value="1"/>
</dbReference>
<evidence type="ECO:0000256" key="2">
    <source>
        <dbReference type="ARBA" id="ARBA00022741"/>
    </source>
</evidence>
<keyword evidence="2 7" id="KW-0547">Nucleotide-binding</keyword>
<protein>
    <recommendedName>
        <fullName evidence="7 8">DNA mismatch repair protein MutS</fullName>
    </recommendedName>
</protein>
<dbReference type="InterPro" id="IPR036187">
    <property type="entry name" value="DNA_mismatch_repair_MutS_sf"/>
</dbReference>
<dbReference type="InterPro" id="IPR000432">
    <property type="entry name" value="DNA_mismatch_repair_MutS_C"/>
</dbReference>
<dbReference type="NCBIfam" id="TIGR01070">
    <property type="entry name" value="mutS1"/>
    <property type="match status" value="1"/>
</dbReference>
<evidence type="ECO:0000256" key="1">
    <source>
        <dbReference type="ARBA" id="ARBA00006271"/>
    </source>
</evidence>
<evidence type="ECO:0000259" key="9">
    <source>
        <dbReference type="PROSITE" id="PS00486"/>
    </source>
</evidence>
<sequence>MAKKQTPMMEQYFSIKDQYPNELLFYRLGDFYELFYDDAITASRELNITLTGRNSGESDKAPMCGVPYHAAESYIEKLIQKGYKVAICEQVEDPKAAKGIVKRDVIRVVTPGTLMTENGTDSRENNFLALFYRTKEAFVQLYSDISTGEIIWDRLADTDDRMGPVLDALSMYRPSELVLAGETTLTKDMSGFISNQFSRLVESPFHPDVDVDVLRSTARAQFVDIGLVEEDVLEALGYLLLYYQSVIKADISHINYVHQRSLGDRMILDTSCLRHLEVTHNLRDGGTKGTLLSILDRTLTPMGARLLKQWVESPLMDVYHIQRRQNAIAELVAKPALRDGIRDTLRSVFDFERILSRVETGSVSPRDFTSLRESLRTLPALRGLAEDFEASALQEVASRIDTHDAVYELLATAIAEQPALTLKDGRVIRDGYNEELDELRSLATNSQEWLHRLEEDVKEKTGIRLRTGYNKVFGYYFEVPHSHTDAVPAYFVRKQTLANAERYITPELKEFEVKILSAKEKIISLEQQLYQELRNRIKAVVRPIQETARALAQLDVLAGLATVAYEEQYICPTVTMNGQIVIRDGRHPVIEKYLKHEVFVPNDVTLNHDEEEFLLITGPNMAGKSTYMRQVAVLMIMAQIGSFIPAREATISPVDRIFTRVGASDDISTGQSTFMVEMKEVAYILENATSKSLLILDEIGRGTSTFDGLSIAQAVVEYIYRHIHGKTLFATHYHELIHLEEVYPRLKNYTVAVKEKGKDVAFLRRIVKGGADRSYGIHVARLAGLPADVLNRAEELLEALEAGSHRDGEDAMRTLPAQVAEPAKKASKASRQQAAAEEAGFGSGNLFTSSVIDDLLAVDVMSLTPIEALNVLYKLQESARKGGGK</sequence>
<comment type="function">
    <text evidence="7">This protein is involved in the repair of mismatches in DNA. It is possible that it carries out the mismatch recognition step. This protein has a weak ATPase activity.</text>
</comment>
<dbReference type="RefSeq" id="WP_205087065.1">
    <property type="nucleotide sequence ID" value="NZ_JACJLA010000001.1"/>
</dbReference>
<dbReference type="InterPro" id="IPR007695">
    <property type="entry name" value="DNA_mismatch_repair_MutS-lik_N"/>
</dbReference>
<keyword evidence="11" id="KW-1185">Reference proteome</keyword>
<dbReference type="SUPFAM" id="SSF53150">
    <property type="entry name" value="DNA repair protein MutS, domain II"/>
    <property type="match status" value="1"/>
</dbReference>
<dbReference type="InterPro" id="IPR007861">
    <property type="entry name" value="DNA_mismatch_repair_MutS_clamp"/>
</dbReference>
<dbReference type="PANTHER" id="PTHR11361">
    <property type="entry name" value="DNA MISMATCH REPAIR PROTEIN MUTS FAMILY MEMBER"/>
    <property type="match status" value="1"/>
</dbReference>
<dbReference type="SUPFAM" id="SSF52540">
    <property type="entry name" value="P-loop containing nucleoside triphosphate hydrolases"/>
    <property type="match status" value="1"/>
</dbReference>
<keyword evidence="6 7" id="KW-0234">DNA repair</keyword>
<dbReference type="SMART" id="SM00533">
    <property type="entry name" value="MUTSd"/>
    <property type="match status" value="1"/>
</dbReference>
<evidence type="ECO:0000256" key="5">
    <source>
        <dbReference type="ARBA" id="ARBA00023125"/>
    </source>
</evidence>
<reference evidence="10 11" key="1">
    <citation type="journal article" date="2021" name="Sci. Rep.">
        <title>The distribution of antibiotic resistance genes in chicken gut microbiota commensals.</title>
        <authorList>
            <person name="Juricova H."/>
            <person name="Matiasovicova J."/>
            <person name="Kubasova T."/>
            <person name="Cejkova D."/>
            <person name="Rychlik I."/>
        </authorList>
    </citation>
    <scope>NUCLEOTIDE SEQUENCE [LARGE SCALE GENOMIC DNA]</scope>
    <source>
        <strain evidence="10 11">An537</strain>
    </source>
</reference>
<dbReference type="Pfam" id="PF05190">
    <property type="entry name" value="MutS_IV"/>
    <property type="match status" value="1"/>
</dbReference>
<accession>A0ABS2GEJ5</accession>
<dbReference type="InterPro" id="IPR005748">
    <property type="entry name" value="DNA_mismatch_repair_MutS"/>
</dbReference>
<dbReference type="InterPro" id="IPR007696">
    <property type="entry name" value="DNA_mismatch_repair_MutS_core"/>
</dbReference>
<dbReference type="InterPro" id="IPR036678">
    <property type="entry name" value="MutS_con_dom_sf"/>
</dbReference>
<dbReference type="Pfam" id="PF01624">
    <property type="entry name" value="MutS_I"/>
    <property type="match status" value="1"/>
</dbReference>
<keyword evidence="3 7" id="KW-0227">DNA damage</keyword>
<evidence type="ECO:0000256" key="8">
    <source>
        <dbReference type="NCBIfam" id="TIGR01070"/>
    </source>
</evidence>
<dbReference type="Pfam" id="PF05192">
    <property type="entry name" value="MutS_III"/>
    <property type="match status" value="1"/>
</dbReference>
<gene>
    <name evidence="7 10" type="primary">mutS</name>
    <name evidence="10" type="ORF">H6A01_00035</name>
</gene>
<dbReference type="Gene3D" id="3.40.1170.10">
    <property type="entry name" value="DNA repair protein MutS, domain I"/>
    <property type="match status" value="1"/>
</dbReference>
<dbReference type="Gene3D" id="3.30.420.110">
    <property type="entry name" value="MutS, connector domain"/>
    <property type="match status" value="1"/>
</dbReference>
<dbReference type="SMART" id="SM00534">
    <property type="entry name" value="MUTSac"/>
    <property type="match status" value="1"/>
</dbReference>
<dbReference type="Pfam" id="PF00488">
    <property type="entry name" value="MutS_V"/>
    <property type="match status" value="1"/>
</dbReference>
<keyword evidence="4 7" id="KW-0067">ATP-binding</keyword>
<dbReference type="Gene3D" id="3.40.50.300">
    <property type="entry name" value="P-loop containing nucleotide triphosphate hydrolases"/>
    <property type="match status" value="1"/>
</dbReference>
<dbReference type="Proteomes" id="UP000707138">
    <property type="component" value="Unassembled WGS sequence"/>
</dbReference>
<keyword evidence="5 7" id="KW-0238">DNA-binding</keyword>
<dbReference type="SUPFAM" id="SSF55271">
    <property type="entry name" value="DNA repair protein MutS, domain I"/>
    <property type="match status" value="1"/>
</dbReference>
<dbReference type="PROSITE" id="PS00486">
    <property type="entry name" value="DNA_MISMATCH_REPAIR_2"/>
    <property type="match status" value="1"/>
</dbReference>
<dbReference type="PANTHER" id="PTHR11361:SF34">
    <property type="entry name" value="DNA MISMATCH REPAIR PROTEIN MSH1, MITOCHONDRIAL"/>
    <property type="match status" value="1"/>
</dbReference>
<evidence type="ECO:0000313" key="11">
    <source>
        <dbReference type="Proteomes" id="UP000707138"/>
    </source>
</evidence>
<feature type="domain" description="DNA mismatch repair proteins mutS family" evidence="9">
    <location>
        <begin position="692"/>
        <end position="708"/>
    </location>
</feature>
<dbReference type="CDD" id="cd03284">
    <property type="entry name" value="ABC_MutS1"/>
    <property type="match status" value="1"/>
</dbReference>
<dbReference type="InterPro" id="IPR017261">
    <property type="entry name" value="DNA_mismatch_repair_MutS/MSH"/>
</dbReference>
<comment type="similarity">
    <text evidence="1 7">Belongs to the DNA mismatch repair MutS family.</text>
</comment>
<name>A0ABS2GEJ5_9FIRM</name>
<organism evidence="10 11">
    <name type="scientific">Veillonella magna</name>
    <dbReference type="NCBI Taxonomy" id="464322"/>
    <lineage>
        <taxon>Bacteria</taxon>
        <taxon>Bacillati</taxon>
        <taxon>Bacillota</taxon>
        <taxon>Negativicutes</taxon>
        <taxon>Veillonellales</taxon>
        <taxon>Veillonellaceae</taxon>
        <taxon>Veillonella</taxon>
    </lineage>
</organism>
<comment type="caution">
    <text evidence="10">The sequence shown here is derived from an EMBL/GenBank/DDBJ whole genome shotgun (WGS) entry which is preliminary data.</text>
</comment>
<dbReference type="SUPFAM" id="SSF48334">
    <property type="entry name" value="DNA repair protein MutS, domain III"/>
    <property type="match status" value="1"/>
</dbReference>
<dbReference type="Gene3D" id="1.10.1420.10">
    <property type="match status" value="2"/>
</dbReference>
<evidence type="ECO:0000256" key="6">
    <source>
        <dbReference type="ARBA" id="ARBA00023204"/>
    </source>
</evidence>
<feature type="binding site" evidence="7">
    <location>
        <begin position="618"/>
        <end position="625"/>
    </location>
    <ligand>
        <name>ATP</name>
        <dbReference type="ChEBI" id="CHEBI:30616"/>
    </ligand>
</feature>
<dbReference type="PIRSF" id="PIRSF037677">
    <property type="entry name" value="DNA_mis_repair_Msh6"/>
    <property type="match status" value="1"/>
</dbReference>
<proteinExistence type="inferred from homology"/>
<dbReference type="InterPro" id="IPR016151">
    <property type="entry name" value="DNA_mismatch_repair_MutS_N"/>
</dbReference>
<dbReference type="EMBL" id="JACJLA010000001">
    <property type="protein sequence ID" value="MBM6911713.1"/>
    <property type="molecule type" value="Genomic_DNA"/>
</dbReference>
<evidence type="ECO:0000313" key="10">
    <source>
        <dbReference type="EMBL" id="MBM6911713.1"/>
    </source>
</evidence>
<evidence type="ECO:0000256" key="3">
    <source>
        <dbReference type="ARBA" id="ARBA00022763"/>
    </source>
</evidence>
<evidence type="ECO:0000256" key="7">
    <source>
        <dbReference type="HAMAP-Rule" id="MF_00096"/>
    </source>
</evidence>
<dbReference type="NCBIfam" id="NF003810">
    <property type="entry name" value="PRK05399.1"/>
    <property type="match status" value="1"/>
</dbReference>
<dbReference type="InterPro" id="IPR027417">
    <property type="entry name" value="P-loop_NTPase"/>
</dbReference>